<dbReference type="Pfam" id="PF01380">
    <property type="entry name" value="SIS"/>
    <property type="match status" value="2"/>
</dbReference>
<reference evidence="3 4" key="1">
    <citation type="submission" date="2020-07" db="EMBL/GenBank/DDBJ databases">
        <title>Sequencing the genomes of 1000 actinobacteria strains.</title>
        <authorList>
            <person name="Klenk H.-P."/>
        </authorList>
    </citation>
    <scope>NUCLEOTIDE SEQUENCE [LARGE SCALE GENOMIC DNA]</scope>
    <source>
        <strain evidence="3 4">LI1</strain>
    </source>
</reference>
<dbReference type="CDD" id="cd05008">
    <property type="entry name" value="SIS_GlmS_GlmD_1"/>
    <property type="match status" value="1"/>
</dbReference>
<dbReference type="Gene3D" id="3.40.50.10490">
    <property type="entry name" value="Glucose-6-phosphate isomerase like protein, domain 1"/>
    <property type="match status" value="2"/>
</dbReference>
<dbReference type="RefSeq" id="WP_179580069.1">
    <property type="nucleotide sequence ID" value="NZ_JACCFM010000001.1"/>
</dbReference>
<dbReference type="InterPro" id="IPR001347">
    <property type="entry name" value="SIS_dom"/>
</dbReference>
<dbReference type="EC" id="5.-.-.-" evidence="3"/>
<accession>A0A7Z0EGY9</accession>
<organism evidence="3 4">
    <name type="scientific">Glaciibacter psychrotolerans</name>
    <dbReference type="NCBI Taxonomy" id="670054"/>
    <lineage>
        <taxon>Bacteria</taxon>
        <taxon>Bacillati</taxon>
        <taxon>Actinomycetota</taxon>
        <taxon>Actinomycetes</taxon>
        <taxon>Micrococcales</taxon>
        <taxon>Microbacteriaceae</taxon>
        <taxon>Glaciibacter</taxon>
    </lineage>
</organism>
<evidence type="ECO:0000259" key="2">
    <source>
        <dbReference type="PROSITE" id="PS51464"/>
    </source>
</evidence>
<dbReference type="AlphaFoldDB" id="A0A7Z0EGY9"/>
<feature type="domain" description="SIS" evidence="2">
    <location>
        <begin position="218"/>
        <end position="364"/>
    </location>
</feature>
<keyword evidence="3" id="KW-0413">Isomerase</keyword>
<dbReference type="PANTHER" id="PTHR32502:SF3">
    <property type="entry name" value="D-GALACTOSAMINE-6-PHOSPHATE DEAMINASE AGAS-RELATED"/>
    <property type="match status" value="1"/>
</dbReference>
<dbReference type="InterPro" id="IPR046348">
    <property type="entry name" value="SIS_dom_sf"/>
</dbReference>
<dbReference type="Proteomes" id="UP000537260">
    <property type="component" value="Unassembled WGS sequence"/>
</dbReference>
<dbReference type="InterPro" id="IPR035466">
    <property type="entry name" value="GlmS/AgaS_SIS"/>
</dbReference>
<proteinExistence type="predicted"/>
<dbReference type="EMBL" id="JACCFM010000001">
    <property type="protein sequence ID" value="NYJ21476.1"/>
    <property type="molecule type" value="Genomic_DNA"/>
</dbReference>
<dbReference type="GO" id="GO:0016853">
    <property type="term" value="F:isomerase activity"/>
    <property type="evidence" value="ECO:0007669"/>
    <property type="project" value="UniProtKB-KW"/>
</dbReference>
<dbReference type="SUPFAM" id="SSF53697">
    <property type="entry name" value="SIS domain"/>
    <property type="match status" value="1"/>
</dbReference>
<comment type="caution">
    <text evidence="3">The sequence shown here is derived from an EMBL/GenBank/DDBJ whole genome shotgun (WGS) entry which is preliminary data.</text>
</comment>
<gene>
    <name evidence="3" type="ORF">HNR05_003267</name>
</gene>
<keyword evidence="4" id="KW-1185">Reference proteome</keyword>
<protein>
    <submittedName>
        <fullName evidence="3">Tagatose-6-phosphate ketose/aldose isomerase</fullName>
        <ecNumber evidence="3">5.-.-.-</ecNumber>
    </submittedName>
</protein>
<name>A0A7Z0EGY9_9MICO</name>
<evidence type="ECO:0000313" key="4">
    <source>
        <dbReference type="Proteomes" id="UP000537260"/>
    </source>
</evidence>
<dbReference type="GO" id="GO:0097367">
    <property type="term" value="F:carbohydrate derivative binding"/>
    <property type="evidence" value="ECO:0007669"/>
    <property type="project" value="InterPro"/>
</dbReference>
<dbReference type="GO" id="GO:0005886">
    <property type="term" value="C:plasma membrane"/>
    <property type="evidence" value="ECO:0007669"/>
    <property type="project" value="TreeGrafter"/>
</dbReference>
<dbReference type="GO" id="GO:0009401">
    <property type="term" value="P:phosphoenolpyruvate-dependent sugar phosphotransferase system"/>
    <property type="evidence" value="ECO:0007669"/>
    <property type="project" value="TreeGrafter"/>
</dbReference>
<keyword evidence="1" id="KW-0677">Repeat</keyword>
<dbReference type="GO" id="GO:1901135">
    <property type="term" value="P:carbohydrate derivative metabolic process"/>
    <property type="evidence" value="ECO:0007669"/>
    <property type="project" value="InterPro"/>
</dbReference>
<dbReference type="PANTHER" id="PTHR32502">
    <property type="entry name" value="N-ACETYLGALACTOSAMINE PERMEASE II COMPONENT-RELATED"/>
    <property type="match status" value="1"/>
</dbReference>
<evidence type="ECO:0000256" key="1">
    <source>
        <dbReference type="ARBA" id="ARBA00022737"/>
    </source>
</evidence>
<evidence type="ECO:0000313" key="3">
    <source>
        <dbReference type="EMBL" id="NYJ21476.1"/>
    </source>
</evidence>
<dbReference type="PROSITE" id="PS51464">
    <property type="entry name" value="SIS"/>
    <property type="match status" value="2"/>
</dbReference>
<sequence>MTSSFTSDIDLDALGVVHTDREIHQQPRLWREVAASLAVLRREVDAFLAPILGDAHARIILTGAGTSAFAGAVLAPVLTRRLGRAVEAIATTDLVSNPLEYFTPDVPTVLVSFARSGDSPESFAATQLADQVLTNVRHLVITCNPTGRLATTSATRDDALVLQMPDGSNDKSFAMTSSFTSMTLTAYLAFAGEVEPAHLDALVAAGEKLLGARADEIRSLALTAPGRLVYLGSGALQGLARESALKMLELTAGEVMAISDSPLGFRHGPKSMINAETTVIVYLSNDPYTRQYDLDIVAELTGNLDPSRVVVVNGTTAETSAGTAVPLTGTADLDDALLALAAVLVAQLIAMNTSVALGHTPDNPFPSGVVNRVVQGVTLYPLADEVY</sequence>
<feature type="domain" description="SIS" evidence="2">
    <location>
        <begin position="48"/>
        <end position="212"/>
    </location>
</feature>
<dbReference type="InterPro" id="IPR050303">
    <property type="entry name" value="GatZ_KbaZ_carbometab"/>
</dbReference>